<dbReference type="Gene3D" id="3.40.50.720">
    <property type="entry name" value="NAD(P)-binding Rossmann-like Domain"/>
    <property type="match status" value="1"/>
</dbReference>
<dbReference type="Gene3D" id="3.30.360.10">
    <property type="entry name" value="Dihydrodipicolinate Reductase, domain 2"/>
    <property type="match status" value="1"/>
</dbReference>
<protein>
    <submittedName>
        <fullName evidence="3">Saccharopine dehydrogenase</fullName>
    </submittedName>
</protein>
<dbReference type="PANTHER" id="PTHR11133:SF22">
    <property type="entry name" value="ALPHA-AMINOADIPIC SEMIALDEHYDE SYNTHASE, MITOCHONDRIAL"/>
    <property type="match status" value="1"/>
</dbReference>
<dbReference type="InterPro" id="IPR051168">
    <property type="entry name" value="AASS"/>
</dbReference>
<evidence type="ECO:0000313" key="3">
    <source>
        <dbReference type="EMBL" id="AIF13814.1"/>
    </source>
</evidence>
<dbReference type="GO" id="GO:0016491">
    <property type="term" value="F:oxidoreductase activity"/>
    <property type="evidence" value="ECO:0007669"/>
    <property type="project" value="UniProtKB-KW"/>
</dbReference>
<accession>A0A075HD38</accession>
<reference evidence="3" key="1">
    <citation type="journal article" date="2014" name="Genome Biol. Evol.">
        <title>Pangenome evidence for extensive interdomain horizontal transfer affecting lineage core and shell genes in uncultured planktonic thaumarchaeota and euryarchaeota.</title>
        <authorList>
            <person name="Deschamps P."/>
            <person name="Zivanovic Y."/>
            <person name="Moreira D."/>
            <person name="Rodriguez-Valera F."/>
            <person name="Lopez-Garcia P."/>
        </authorList>
    </citation>
    <scope>NUCLEOTIDE SEQUENCE</scope>
</reference>
<proteinExistence type="predicted"/>
<dbReference type="Pfam" id="PF16653">
    <property type="entry name" value="Sacchrp_dh_C"/>
    <property type="match status" value="1"/>
</dbReference>
<evidence type="ECO:0000259" key="2">
    <source>
        <dbReference type="Pfam" id="PF16653"/>
    </source>
</evidence>
<dbReference type="PANTHER" id="PTHR11133">
    <property type="entry name" value="SACCHAROPINE DEHYDROGENASE"/>
    <property type="match status" value="1"/>
</dbReference>
<keyword evidence="1" id="KW-0560">Oxidoreductase</keyword>
<sequence>MIRSVSGRWFMIQEWLATSVSEQVLVYGAGLVGGWVCSGLPGRITVVDRGRDVLARLSGQRTDGALKLVCADALEHARTTDLTQYTLILNMLPGRIGGKLRELLISSGTTVVDIAFAEDIPSEWNEVAQAAGTTFVHDVGIAPGLSNMLIARASREMGPLSKATIRVGGNPTEPDDDWSYMAPFSPTDVLEEYTRPARIFLDGQVLTRPALSDRQLFDVDGRGKMEAFRTDGLRSLLTSGLADQLDEFTVRWPGHIDRYLQDLESGELDEEVLLEAWKWDPARHDFTWMDVVTESRSGENSRWVFDIGVLFGRSSMTIATGTVTLFVARALLDDTVHIDTGVYAPEDLPGDFLERVTAAFDQCSPGSLRRVK</sequence>
<dbReference type="AlphaFoldDB" id="A0A075HD38"/>
<dbReference type="EMBL" id="KF900985">
    <property type="protein sequence ID" value="AIF13814.1"/>
    <property type="molecule type" value="Genomic_DNA"/>
</dbReference>
<dbReference type="InterPro" id="IPR032095">
    <property type="entry name" value="Sacchrp_dh-like_C"/>
</dbReference>
<feature type="domain" description="Saccharopine dehydrogenase-like C-terminal" evidence="2">
    <location>
        <begin position="140"/>
        <end position="353"/>
    </location>
</feature>
<organism evidence="3">
    <name type="scientific">uncultured marine group II/III euryarchaeote KM3_64_C08</name>
    <dbReference type="NCBI Taxonomy" id="1456479"/>
    <lineage>
        <taxon>Archaea</taxon>
        <taxon>Methanobacteriati</taxon>
        <taxon>Methanobacteriota</taxon>
        <taxon>environmental samples</taxon>
    </lineage>
</organism>
<evidence type="ECO:0000256" key="1">
    <source>
        <dbReference type="ARBA" id="ARBA00023002"/>
    </source>
</evidence>
<dbReference type="InterPro" id="IPR036291">
    <property type="entry name" value="NAD(P)-bd_dom_sf"/>
</dbReference>
<name>A0A075HD38_9EURY</name>
<dbReference type="SUPFAM" id="SSF51735">
    <property type="entry name" value="NAD(P)-binding Rossmann-fold domains"/>
    <property type="match status" value="1"/>
</dbReference>
<dbReference type="SUPFAM" id="SSF55347">
    <property type="entry name" value="Glyceraldehyde-3-phosphate dehydrogenase-like, C-terminal domain"/>
    <property type="match status" value="1"/>
</dbReference>